<dbReference type="InterPro" id="IPR014409">
    <property type="entry name" value="Sig_transdc_His_kin_hyb_ArcB"/>
</dbReference>
<comment type="subcellular location">
    <subcellularLocation>
        <location evidence="11">Cell inner membrane</location>
        <topology evidence="11">Multi-pass membrane protein</topology>
    </subcellularLocation>
    <subcellularLocation>
        <location evidence="2">Cell membrane</location>
        <topology evidence="2">Multi-pass membrane protein</topology>
    </subcellularLocation>
</comment>
<accession>A0A158T005</accession>
<dbReference type="Gene3D" id="1.20.120.160">
    <property type="entry name" value="HPT domain"/>
    <property type="match status" value="1"/>
</dbReference>
<keyword evidence="6 11" id="KW-0547">Nucleotide-binding</keyword>
<feature type="transmembrane region" description="Helical" evidence="16">
    <location>
        <begin position="74"/>
        <end position="92"/>
    </location>
</feature>
<keyword evidence="11" id="KW-0418">Kinase</keyword>
<keyword evidence="11" id="KW-0804">Transcription</keyword>
<comment type="catalytic activity">
    <reaction evidence="1 11">
        <text>ATP + protein L-histidine = ADP + protein N-phospho-L-histidine.</text>
        <dbReference type="EC" id="2.7.13.3"/>
    </reaction>
</comment>
<dbReference type="PIRSF" id="PIRSF003182">
    <property type="entry name" value="ArcB"/>
    <property type="match status" value="1"/>
</dbReference>
<evidence type="ECO:0000256" key="4">
    <source>
        <dbReference type="ARBA" id="ARBA00022553"/>
    </source>
</evidence>
<dbReference type="Pfam" id="PF18415">
    <property type="entry name" value="HKR_ArcB_TM"/>
    <property type="match status" value="1"/>
</dbReference>
<feature type="modified residue" description="4-aspartylphosphate" evidence="12 14">
    <location>
        <position position="422"/>
    </location>
</feature>
<dbReference type="PANTHER" id="PTHR45339:SF1">
    <property type="entry name" value="HYBRID SIGNAL TRANSDUCTION HISTIDINE KINASE J"/>
    <property type="match status" value="1"/>
</dbReference>
<evidence type="ECO:0000256" key="14">
    <source>
        <dbReference type="PROSITE-ProRule" id="PRU00169"/>
    </source>
</evidence>
<dbReference type="SMART" id="SM00387">
    <property type="entry name" value="HATPase_c"/>
    <property type="match status" value="1"/>
</dbReference>
<keyword evidence="10 11" id="KW-0472">Membrane</keyword>
<dbReference type="SMART" id="SM00388">
    <property type="entry name" value="HisKA"/>
    <property type="match status" value="1"/>
</dbReference>
<dbReference type="Pfam" id="PF01627">
    <property type="entry name" value="Hpt"/>
    <property type="match status" value="1"/>
</dbReference>
<dbReference type="InterPro" id="IPR004358">
    <property type="entry name" value="Sig_transdc_His_kin-like_C"/>
</dbReference>
<feature type="domain" description="HPt" evidence="19">
    <location>
        <begin position="517"/>
        <end position="613"/>
    </location>
</feature>
<evidence type="ECO:0000256" key="12">
    <source>
        <dbReference type="PIRSR" id="PIRSR003182-50"/>
    </source>
</evidence>
<keyword evidence="5 16" id="KW-0812">Transmembrane</keyword>
<keyword evidence="11" id="KW-0805">Transcription regulation</keyword>
<keyword evidence="4 12" id="KW-0597">Phosphoprotein</keyword>
<evidence type="ECO:0000256" key="9">
    <source>
        <dbReference type="ARBA" id="ARBA00023012"/>
    </source>
</evidence>
<dbReference type="CDD" id="cd00082">
    <property type="entry name" value="HisKA"/>
    <property type="match status" value="1"/>
</dbReference>
<keyword evidence="7 11" id="KW-0067">ATP-binding</keyword>
<dbReference type="PATRIC" id="fig|727.582.peg.1916"/>
<dbReference type="InterPro" id="IPR036890">
    <property type="entry name" value="HATPase_C_sf"/>
</dbReference>
<comment type="PTM">
    <text evidence="12">Activation requires a sequential transfer of a phosphate group from a His in the primary transmitter domain, to an Asp in the receiver domain and to a His in the secondary transmitter domain.</text>
</comment>
<evidence type="ECO:0000256" key="10">
    <source>
        <dbReference type="ARBA" id="ARBA00023136"/>
    </source>
</evidence>
<evidence type="ECO:0000256" key="16">
    <source>
        <dbReference type="SAM" id="Phobius"/>
    </source>
</evidence>
<dbReference type="PANTHER" id="PTHR45339">
    <property type="entry name" value="HYBRID SIGNAL TRANSDUCTION HISTIDINE KINASE J"/>
    <property type="match status" value="1"/>
</dbReference>
<dbReference type="SUPFAM" id="SSF47384">
    <property type="entry name" value="Homodimeric domain of signal transducing histidine kinase"/>
    <property type="match status" value="1"/>
</dbReference>
<dbReference type="Proteomes" id="UP000050700">
    <property type="component" value="Unassembled WGS sequence"/>
</dbReference>
<dbReference type="InterPro" id="IPR036097">
    <property type="entry name" value="HisK_dim/P_sf"/>
</dbReference>
<dbReference type="CDD" id="cd16922">
    <property type="entry name" value="HATPase_EvgS-ArcB-TorS-like"/>
    <property type="match status" value="1"/>
</dbReference>
<dbReference type="GO" id="GO:0000155">
    <property type="term" value="F:phosphorelay sensor kinase activity"/>
    <property type="evidence" value="ECO:0007669"/>
    <property type="project" value="UniProtKB-UniRule"/>
</dbReference>
<feature type="domain" description="Response regulatory" evidence="18">
    <location>
        <begin position="373"/>
        <end position="492"/>
    </location>
</feature>
<dbReference type="InterPro" id="IPR040642">
    <property type="entry name" value="HKR_ArcB_TM"/>
</dbReference>
<evidence type="ECO:0000313" key="21">
    <source>
        <dbReference type="Proteomes" id="UP000050700"/>
    </source>
</evidence>
<dbReference type="PROSITE" id="PS50109">
    <property type="entry name" value="HIS_KIN"/>
    <property type="match status" value="1"/>
</dbReference>
<comment type="caution">
    <text evidence="20">The sequence shown here is derived from an EMBL/GenBank/DDBJ whole genome shotgun (WGS) entry which is preliminary data.</text>
</comment>
<name>A0A158T005_HAEIF</name>
<evidence type="ECO:0000256" key="1">
    <source>
        <dbReference type="ARBA" id="ARBA00000085"/>
    </source>
</evidence>
<dbReference type="Gene3D" id="1.10.287.130">
    <property type="match status" value="1"/>
</dbReference>
<dbReference type="InterPro" id="IPR036641">
    <property type="entry name" value="HPT_dom_sf"/>
</dbReference>
<proteinExistence type="predicted"/>
<dbReference type="InterPro" id="IPR027460">
    <property type="entry name" value="ArcB_TM_sf"/>
</dbReference>
<dbReference type="PROSITE" id="PS50894">
    <property type="entry name" value="HPT"/>
    <property type="match status" value="1"/>
</dbReference>
<dbReference type="Gene3D" id="1.10.287.970">
    <property type="entry name" value="His Kinase A (phosphoacceptor) domain"/>
    <property type="match status" value="1"/>
</dbReference>
<dbReference type="Pfam" id="PF00072">
    <property type="entry name" value="Response_reg"/>
    <property type="match status" value="1"/>
</dbReference>
<feature type="modified residue" description="Phosphohistidine" evidence="12 13">
    <location>
        <position position="556"/>
    </location>
</feature>
<dbReference type="InterPro" id="IPR001789">
    <property type="entry name" value="Sig_transdc_resp-reg_receiver"/>
</dbReference>
<evidence type="ECO:0000256" key="2">
    <source>
        <dbReference type="ARBA" id="ARBA00004651"/>
    </source>
</evidence>
<feature type="modified residue" description="Phosphohistidine; by autocatalysis" evidence="12">
    <location>
        <position position="146"/>
    </location>
</feature>
<evidence type="ECO:0000256" key="11">
    <source>
        <dbReference type="PIRNR" id="PIRNR003182"/>
    </source>
</evidence>
<dbReference type="InterPro" id="IPR008207">
    <property type="entry name" value="Sig_transdc_His_kin_Hpt_dom"/>
</dbReference>
<keyword evidence="15" id="KW-0175">Coiled coil</keyword>
<feature type="transmembrane region" description="Helical" evidence="16">
    <location>
        <begin position="38"/>
        <end position="62"/>
    </location>
</feature>
<dbReference type="InterPro" id="IPR003661">
    <property type="entry name" value="HisK_dim/P_dom"/>
</dbReference>
<evidence type="ECO:0000256" key="3">
    <source>
        <dbReference type="ARBA" id="ARBA00022475"/>
    </source>
</evidence>
<dbReference type="Pfam" id="PF00512">
    <property type="entry name" value="HisKA"/>
    <property type="match status" value="1"/>
</dbReference>
<dbReference type="SUPFAM" id="SSF47226">
    <property type="entry name" value="Histidine-containing phosphotransfer domain, HPT domain"/>
    <property type="match status" value="1"/>
</dbReference>
<evidence type="ECO:0000313" key="20">
    <source>
        <dbReference type="EMBL" id="KIS36449.1"/>
    </source>
</evidence>
<evidence type="ECO:0000256" key="7">
    <source>
        <dbReference type="ARBA" id="ARBA00022840"/>
    </source>
</evidence>
<reference evidence="20 21" key="1">
    <citation type="submission" date="2014-05" db="EMBL/GenBank/DDBJ databases">
        <title>Methylome analysis of the phasevarions of Haemophilus influenzae.</title>
        <authorList>
            <person name="Atack J.M."/>
            <person name="Fox K.L."/>
            <person name="Power P.M."/>
            <person name="Clark T."/>
            <person name="Jurcisek J."/>
            <person name="Korlach J."/>
            <person name="Bakaletz L.O."/>
            <person name="Jennings M.P."/>
        </authorList>
    </citation>
    <scope>NUCLEOTIDE SEQUENCE [LARGE SCALE GENOMIC DNA]</scope>
    <source>
        <strain evidence="20 21">1209</strain>
    </source>
</reference>
<gene>
    <name evidence="20" type="primary">arcB_2</name>
    <name evidence="20" type="ORF">NTHI1209_02104</name>
</gene>
<dbReference type="Gene3D" id="3.40.50.2300">
    <property type="match status" value="1"/>
</dbReference>
<dbReference type="GO" id="GO:0005886">
    <property type="term" value="C:plasma membrane"/>
    <property type="evidence" value="ECO:0007669"/>
    <property type="project" value="UniProtKB-SubCell"/>
</dbReference>
<keyword evidence="11" id="KW-0997">Cell inner membrane</keyword>
<evidence type="ECO:0000256" key="8">
    <source>
        <dbReference type="ARBA" id="ARBA00022989"/>
    </source>
</evidence>
<keyword evidence="9 11" id="KW-0902">Two-component regulatory system</keyword>
<dbReference type="FunFam" id="3.30.565.10:FF:000010">
    <property type="entry name" value="Sensor histidine kinase RcsC"/>
    <property type="match status" value="1"/>
</dbReference>
<dbReference type="AlphaFoldDB" id="A0A158T005"/>
<evidence type="ECO:0000259" key="19">
    <source>
        <dbReference type="PROSITE" id="PS50894"/>
    </source>
</evidence>
<evidence type="ECO:0000259" key="17">
    <source>
        <dbReference type="PROSITE" id="PS50109"/>
    </source>
</evidence>
<keyword evidence="8 16" id="KW-1133">Transmembrane helix</keyword>
<dbReference type="SMART" id="SM00073">
    <property type="entry name" value="HPT"/>
    <property type="match status" value="1"/>
</dbReference>
<evidence type="ECO:0000256" key="6">
    <source>
        <dbReference type="ARBA" id="ARBA00022741"/>
    </source>
</evidence>
<dbReference type="PROSITE" id="PS50110">
    <property type="entry name" value="RESPONSE_REGULATORY"/>
    <property type="match status" value="1"/>
</dbReference>
<evidence type="ECO:0000259" key="18">
    <source>
        <dbReference type="PROSITE" id="PS50110"/>
    </source>
</evidence>
<feature type="domain" description="Histidine kinase" evidence="17">
    <location>
        <begin position="143"/>
        <end position="358"/>
    </location>
</feature>
<dbReference type="SUPFAM" id="SSF52172">
    <property type="entry name" value="CheY-like"/>
    <property type="match status" value="1"/>
</dbReference>
<dbReference type="PRINTS" id="PR00344">
    <property type="entry name" value="BCTRLSENSOR"/>
</dbReference>
<dbReference type="InterPro" id="IPR011006">
    <property type="entry name" value="CheY-like_superfamily"/>
</dbReference>
<dbReference type="CDD" id="cd00088">
    <property type="entry name" value="HPT"/>
    <property type="match status" value="1"/>
</dbReference>
<dbReference type="Pfam" id="PF02518">
    <property type="entry name" value="HATPase_c"/>
    <property type="match status" value="1"/>
</dbReference>
<keyword evidence="11 20" id="KW-0808">Transferase</keyword>
<dbReference type="InterPro" id="IPR005467">
    <property type="entry name" value="His_kinase_dom"/>
</dbReference>
<organism evidence="20 21">
    <name type="scientific">Haemophilus influenzae</name>
    <dbReference type="NCBI Taxonomy" id="727"/>
    <lineage>
        <taxon>Bacteria</taxon>
        <taxon>Pseudomonadati</taxon>
        <taxon>Pseudomonadota</taxon>
        <taxon>Gammaproteobacteria</taxon>
        <taxon>Pasteurellales</taxon>
        <taxon>Pasteurellaceae</taxon>
        <taxon>Haemophilus</taxon>
    </lineage>
</organism>
<dbReference type="SUPFAM" id="SSF55874">
    <property type="entry name" value="ATPase domain of HSP90 chaperone/DNA topoisomerase II/histidine kinase"/>
    <property type="match status" value="1"/>
</dbReference>
<evidence type="ECO:0000256" key="5">
    <source>
        <dbReference type="ARBA" id="ARBA00022692"/>
    </source>
</evidence>
<dbReference type="InterPro" id="IPR003594">
    <property type="entry name" value="HATPase_dom"/>
</dbReference>
<dbReference type="SMART" id="SM00448">
    <property type="entry name" value="REC"/>
    <property type="match status" value="1"/>
</dbReference>
<evidence type="ECO:0000256" key="13">
    <source>
        <dbReference type="PROSITE-ProRule" id="PRU00110"/>
    </source>
</evidence>
<dbReference type="CDD" id="cd17546">
    <property type="entry name" value="REC_hyHK_CKI1_RcsC-like"/>
    <property type="match status" value="1"/>
</dbReference>
<sequence length="613" mass="69986">MHRFFYNDNNVLGDLMKNFKYFAQSYVDWVIRLGRLRFSLLGVMILAVLALCTQILFSLFIVHQISWVDIFRSVTFGLLTAPFVIYFFTLLVEKLEHSRLDLSSSVNRLENEIAERIAAQKKLSQALEKLEKNSRDKSTLLATISHEFRTPLNGIVGLSQILLDDELDDLQRNYLKTINISAVSLGYIFSDIIDLEKIDASRIELNRQPTDFPALLNDIYNFASFLAKQKNLIFSLELEPNLPNWLNLDRVRLSQILWNLISNAVKFTDQGNIILKIMRNQDCYHFIVKDTGMGISPEEQKHIFEMYYQVKESRQQSAGSGIGLAISKNLAQLMEGDLTVESERGKGATFHLTLHAQEISEKESVKKNIPSLNILLVEDVDLNIMVAKTILEKLGHHVDVATNGKQAITLFEKNVYDILLLDIKLPDMSGFEIAQYLRENYENGIYDFLPPMIAFTANVMQSEQEYLEMGMDGVLRKPISIKDLHHCLQQFFADESESIIEMNDDNELSEQFDLALIETLGKKQILENLSLFKQTMPNYLAQLSKDNMKETEDTAHKIKGAAASVGLNHLRQLADTLESAAKNSDVFNCGELIDEIGNLWLEDVEDLLKFCKF</sequence>
<protein>
    <recommendedName>
        <fullName evidence="11">Aerobic respiration control sensor protein</fullName>
        <ecNumber evidence="11">2.7.13.3</ecNumber>
    </recommendedName>
</protein>
<dbReference type="EC" id="2.7.13.3" evidence="11"/>
<keyword evidence="3 11" id="KW-1003">Cell membrane</keyword>
<dbReference type="GO" id="GO:0005524">
    <property type="term" value="F:ATP binding"/>
    <property type="evidence" value="ECO:0007669"/>
    <property type="project" value="UniProtKB-UniRule"/>
</dbReference>
<dbReference type="EMBL" id="JMQP01000002">
    <property type="protein sequence ID" value="KIS36449.1"/>
    <property type="molecule type" value="Genomic_DNA"/>
</dbReference>
<dbReference type="Gene3D" id="3.30.565.10">
    <property type="entry name" value="Histidine kinase-like ATPase, C-terminal domain"/>
    <property type="match status" value="1"/>
</dbReference>
<evidence type="ECO:0000256" key="15">
    <source>
        <dbReference type="SAM" id="Coils"/>
    </source>
</evidence>
<feature type="coiled-coil region" evidence="15">
    <location>
        <begin position="92"/>
        <end position="133"/>
    </location>
</feature>